<keyword evidence="2" id="KW-0812">Transmembrane</keyword>
<proteinExistence type="predicted"/>
<evidence type="ECO:0000313" key="3">
    <source>
        <dbReference type="EMBL" id="PWZ46538.1"/>
    </source>
</evidence>
<dbReference type="AlphaFoldDB" id="A0A3L6GE24"/>
<reference evidence="3 4" key="1">
    <citation type="journal article" date="2018" name="Nat. Genet.">
        <title>Extensive intraspecific gene order and gene structural variations between Mo17 and other maize genomes.</title>
        <authorList>
            <person name="Sun S."/>
            <person name="Zhou Y."/>
            <person name="Chen J."/>
            <person name="Shi J."/>
            <person name="Zhao H."/>
            <person name="Zhao H."/>
            <person name="Song W."/>
            <person name="Zhang M."/>
            <person name="Cui Y."/>
            <person name="Dong X."/>
            <person name="Liu H."/>
            <person name="Ma X."/>
            <person name="Jiao Y."/>
            <person name="Wang B."/>
            <person name="Wei X."/>
            <person name="Stein J.C."/>
            <person name="Glaubitz J.C."/>
            <person name="Lu F."/>
            <person name="Yu G."/>
            <person name="Liang C."/>
            <person name="Fengler K."/>
            <person name="Li B."/>
            <person name="Rafalski A."/>
            <person name="Schnable P.S."/>
            <person name="Ware D.H."/>
            <person name="Buckler E.S."/>
            <person name="Lai J."/>
        </authorList>
    </citation>
    <scope>NUCLEOTIDE SEQUENCE [LARGE SCALE GENOMIC DNA]</scope>
    <source>
        <strain evidence="4">cv. Missouri 17</strain>
        <tissue evidence="3">Seedling</tissue>
    </source>
</reference>
<keyword evidence="2" id="KW-0472">Membrane</keyword>
<accession>A0A3L6GE24</accession>
<evidence type="ECO:0000256" key="2">
    <source>
        <dbReference type="SAM" id="Phobius"/>
    </source>
</evidence>
<evidence type="ECO:0000313" key="4">
    <source>
        <dbReference type="Proteomes" id="UP000251960"/>
    </source>
</evidence>
<comment type="caution">
    <text evidence="3">The sequence shown here is derived from an EMBL/GenBank/DDBJ whole genome shotgun (WGS) entry which is preliminary data.</text>
</comment>
<feature type="region of interest" description="Disordered" evidence="1">
    <location>
        <begin position="1"/>
        <end position="20"/>
    </location>
</feature>
<name>A0A3L6GE24_MAIZE</name>
<dbReference type="Proteomes" id="UP000251960">
    <property type="component" value="Chromosome 10"/>
</dbReference>
<sequence>MTSGTRGETRRGKGGRTVKSARRAAAAAAALMLMLVQGLMSRIPVRRGRVGSKQKCRTAKERAHITISMILRVSQCLGPVFHGLTRLCGLVIFRLISNNSNFLVARTLCSSAVRACGLPFFLQFLRRRRAWRCARCPDLHHLSRRRRASPGS</sequence>
<organism evidence="3 4">
    <name type="scientific">Zea mays</name>
    <name type="common">Maize</name>
    <dbReference type="NCBI Taxonomy" id="4577"/>
    <lineage>
        <taxon>Eukaryota</taxon>
        <taxon>Viridiplantae</taxon>
        <taxon>Streptophyta</taxon>
        <taxon>Embryophyta</taxon>
        <taxon>Tracheophyta</taxon>
        <taxon>Spermatophyta</taxon>
        <taxon>Magnoliopsida</taxon>
        <taxon>Liliopsida</taxon>
        <taxon>Poales</taxon>
        <taxon>Poaceae</taxon>
        <taxon>PACMAD clade</taxon>
        <taxon>Panicoideae</taxon>
        <taxon>Andropogonodae</taxon>
        <taxon>Andropogoneae</taxon>
        <taxon>Tripsacinae</taxon>
        <taxon>Zea</taxon>
    </lineage>
</organism>
<feature type="transmembrane region" description="Helical" evidence="2">
    <location>
        <begin position="102"/>
        <end position="122"/>
    </location>
</feature>
<keyword evidence="2" id="KW-1133">Transmembrane helix</keyword>
<dbReference type="EMBL" id="NCVQ01000002">
    <property type="protein sequence ID" value="PWZ46538.1"/>
    <property type="molecule type" value="Genomic_DNA"/>
</dbReference>
<feature type="transmembrane region" description="Helical" evidence="2">
    <location>
        <begin position="24"/>
        <end position="45"/>
    </location>
</feature>
<evidence type="ECO:0000256" key="1">
    <source>
        <dbReference type="SAM" id="MobiDB-lite"/>
    </source>
</evidence>
<protein>
    <submittedName>
        <fullName evidence="3">Uncharacterized protein</fullName>
    </submittedName>
</protein>
<gene>
    <name evidence="3" type="ORF">Zm00014a_017300</name>
</gene>